<organism evidence="2 3">
    <name type="scientific">Vibrio marisflavi CECT 7928</name>
    <dbReference type="NCBI Taxonomy" id="634439"/>
    <lineage>
        <taxon>Bacteria</taxon>
        <taxon>Pseudomonadati</taxon>
        <taxon>Pseudomonadota</taxon>
        <taxon>Gammaproteobacteria</taxon>
        <taxon>Vibrionales</taxon>
        <taxon>Vibrionaceae</taxon>
        <taxon>Vibrio</taxon>
    </lineage>
</organism>
<protein>
    <recommendedName>
        <fullName evidence="1">NadR/Ttd14 AAA domain-containing protein</fullName>
    </recommendedName>
</protein>
<reference evidence="2" key="1">
    <citation type="submission" date="2021-11" db="EMBL/GenBank/DDBJ databases">
        <authorList>
            <person name="Rodrigo-Torres L."/>
            <person name="Arahal R. D."/>
            <person name="Lucena T."/>
        </authorList>
    </citation>
    <scope>NUCLEOTIDE SEQUENCE</scope>
    <source>
        <strain evidence="2">CECT 7928</strain>
    </source>
</reference>
<comment type="caution">
    <text evidence="2">The sequence shown here is derived from an EMBL/GenBank/DDBJ whole genome shotgun (WGS) entry which is preliminary data.</text>
</comment>
<evidence type="ECO:0000259" key="1">
    <source>
        <dbReference type="Pfam" id="PF13521"/>
    </source>
</evidence>
<dbReference type="Proteomes" id="UP000838748">
    <property type="component" value="Unassembled WGS sequence"/>
</dbReference>
<dbReference type="Gene3D" id="3.40.50.300">
    <property type="entry name" value="P-loop containing nucleotide triphosphate hydrolases"/>
    <property type="match status" value="1"/>
</dbReference>
<feature type="domain" description="NadR/Ttd14 AAA" evidence="1">
    <location>
        <begin position="2"/>
        <end position="186"/>
    </location>
</feature>
<evidence type="ECO:0000313" key="2">
    <source>
        <dbReference type="EMBL" id="CAH0539791.1"/>
    </source>
</evidence>
<dbReference type="InterPro" id="IPR027417">
    <property type="entry name" value="P-loop_NTPase"/>
</dbReference>
<accession>A0ABN8E932</accession>
<dbReference type="Pfam" id="PF13521">
    <property type="entry name" value="AAA_28"/>
    <property type="match status" value="1"/>
</dbReference>
<name>A0ABN8E932_9VIBR</name>
<dbReference type="SUPFAM" id="SSF52540">
    <property type="entry name" value="P-loop containing nucleoside triphosphate hydrolases"/>
    <property type="match status" value="1"/>
</dbReference>
<gene>
    <name evidence="2" type="ORF">VMF7928_02448</name>
</gene>
<dbReference type="InterPro" id="IPR038727">
    <property type="entry name" value="NadR/Ttd14_AAA_dom"/>
</dbReference>
<dbReference type="RefSeq" id="WP_237361875.1">
    <property type="nucleotide sequence ID" value="NZ_CAKLDM010000002.1"/>
</dbReference>
<evidence type="ECO:0000313" key="3">
    <source>
        <dbReference type="Proteomes" id="UP000838748"/>
    </source>
</evidence>
<proteinExistence type="predicted"/>
<keyword evidence="3" id="KW-1185">Reference proteome</keyword>
<sequence length="195" mass="22324">MKVSFIGAQGTGKTTTLERVVSKLSGTYHIVPDQYRLLSRDLGYDKPRSVVLEAGESQRSQSMSAFVSSSIASFSQMSVSNCQFTFADLDPISYYAFYEYWIHRAAQEQNCKPVVLPSIKKLAKHYSDMFDINFYFPVNAIPLKSDDMRAYDLAFQFEVDRIIRSCIEAFKPKNLVRIESTTVEERCEEVLSYLK</sequence>
<dbReference type="EMBL" id="CAKLDM010000002">
    <property type="protein sequence ID" value="CAH0539791.1"/>
    <property type="molecule type" value="Genomic_DNA"/>
</dbReference>